<keyword evidence="7" id="KW-1185">Reference proteome</keyword>
<dbReference type="GO" id="GO:0005634">
    <property type="term" value="C:nucleus"/>
    <property type="evidence" value="ECO:0007669"/>
    <property type="project" value="UniProtKB-SubCell"/>
</dbReference>
<dbReference type="GO" id="GO:0072669">
    <property type="term" value="C:tRNA-splicing ligase complex"/>
    <property type="evidence" value="ECO:0007669"/>
    <property type="project" value="InterPro"/>
</dbReference>
<dbReference type="EMBL" id="JBAMIC010000004">
    <property type="protein sequence ID" value="KAK7108169.1"/>
    <property type="molecule type" value="Genomic_DNA"/>
</dbReference>
<protein>
    <recommendedName>
        <fullName evidence="3">Ashwin</fullName>
    </recommendedName>
</protein>
<dbReference type="PANTHER" id="PTHR28359">
    <property type="entry name" value="ASHWIN"/>
    <property type="match status" value="1"/>
</dbReference>
<keyword evidence="4" id="KW-0539">Nucleus</keyword>
<evidence type="ECO:0000313" key="6">
    <source>
        <dbReference type="EMBL" id="KAK7108169.1"/>
    </source>
</evidence>
<feature type="compositionally biased region" description="Low complexity" evidence="5">
    <location>
        <begin position="176"/>
        <end position="194"/>
    </location>
</feature>
<feature type="compositionally biased region" description="Basic residues" evidence="5">
    <location>
        <begin position="242"/>
        <end position="251"/>
    </location>
</feature>
<organism evidence="6 7">
    <name type="scientific">Littorina saxatilis</name>
    <dbReference type="NCBI Taxonomy" id="31220"/>
    <lineage>
        <taxon>Eukaryota</taxon>
        <taxon>Metazoa</taxon>
        <taxon>Spiralia</taxon>
        <taxon>Lophotrochozoa</taxon>
        <taxon>Mollusca</taxon>
        <taxon>Gastropoda</taxon>
        <taxon>Caenogastropoda</taxon>
        <taxon>Littorinimorpha</taxon>
        <taxon>Littorinoidea</taxon>
        <taxon>Littorinidae</taxon>
        <taxon>Littorina</taxon>
    </lineage>
</organism>
<comment type="subcellular location">
    <subcellularLocation>
        <location evidence="1">Nucleus</location>
    </subcellularLocation>
</comment>
<proteinExistence type="inferred from homology"/>
<evidence type="ECO:0000256" key="2">
    <source>
        <dbReference type="ARBA" id="ARBA00007855"/>
    </source>
</evidence>
<comment type="similarity">
    <text evidence="2">Belongs to the ashwin family.</text>
</comment>
<dbReference type="InterPro" id="IPR024887">
    <property type="entry name" value="Ashwin"/>
</dbReference>
<evidence type="ECO:0000256" key="4">
    <source>
        <dbReference type="ARBA" id="ARBA00023242"/>
    </source>
</evidence>
<dbReference type="PANTHER" id="PTHR28359:SF1">
    <property type="entry name" value="ASHWIN"/>
    <property type="match status" value="1"/>
</dbReference>
<evidence type="ECO:0000256" key="3">
    <source>
        <dbReference type="ARBA" id="ARBA00015134"/>
    </source>
</evidence>
<feature type="region of interest" description="Disordered" evidence="5">
    <location>
        <begin position="137"/>
        <end position="251"/>
    </location>
</feature>
<dbReference type="Proteomes" id="UP001374579">
    <property type="component" value="Unassembled WGS sequence"/>
</dbReference>
<dbReference type="Pfam" id="PF15323">
    <property type="entry name" value="Ashwin"/>
    <property type="match status" value="1"/>
</dbReference>
<evidence type="ECO:0000256" key="1">
    <source>
        <dbReference type="ARBA" id="ARBA00004123"/>
    </source>
</evidence>
<feature type="compositionally biased region" description="Polar residues" evidence="5">
    <location>
        <begin position="138"/>
        <end position="153"/>
    </location>
</feature>
<gene>
    <name evidence="6" type="ORF">V1264_015954</name>
</gene>
<comment type="caution">
    <text evidence="6">The sequence shown here is derived from an EMBL/GenBank/DDBJ whole genome shotgun (WGS) entry which is preliminary data.</text>
</comment>
<reference evidence="6 7" key="1">
    <citation type="submission" date="2024-02" db="EMBL/GenBank/DDBJ databases">
        <title>Chromosome-scale genome assembly of the rough periwinkle Littorina saxatilis.</title>
        <authorList>
            <person name="De Jode A."/>
            <person name="Faria R."/>
            <person name="Formenti G."/>
            <person name="Sims Y."/>
            <person name="Smith T.P."/>
            <person name="Tracey A."/>
            <person name="Wood J.M.D."/>
            <person name="Zagrodzka Z.B."/>
            <person name="Johannesson K."/>
            <person name="Butlin R.K."/>
            <person name="Leder E.H."/>
        </authorList>
    </citation>
    <scope>NUCLEOTIDE SEQUENCE [LARGE SCALE GENOMIC DNA]</scope>
    <source>
        <strain evidence="6">Snail1</strain>
        <tissue evidence="6">Muscle</tissue>
    </source>
</reference>
<evidence type="ECO:0000313" key="7">
    <source>
        <dbReference type="Proteomes" id="UP001374579"/>
    </source>
</evidence>
<sequence>MAAPMEVKIPKIDWLYPELLSKEGLVEILSQRFVKLPDDTEHTSKDDLLELYYKYIIPRPQRQYRQNRRGREMTKKQILQSKKRKITGPDDSEPPAKYMKSAEYSRPVTSFDGVAVGNRLKPPPSCINFEKKVIKLGGSSTTQSPSNTANTTGLKVKDDTGTTGSTSPKVIKLGRSTSASSDPKSPTSPKKTISVNKTVKLINSHLSPSGDIESKKFDATHNASKGEQPMETDGSDSNAEKKPKRMKISWP</sequence>
<accession>A0AAN9GHK4</accession>
<dbReference type="GO" id="GO:0048598">
    <property type="term" value="P:embryonic morphogenesis"/>
    <property type="evidence" value="ECO:0007669"/>
    <property type="project" value="InterPro"/>
</dbReference>
<name>A0AAN9GHK4_9CAEN</name>
<evidence type="ECO:0000256" key="5">
    <source>
        <dbReference type="SAM" id="MobiDB-lite"/>
    </source>
</evidence>
<feature type="region of interest" description="Disordered" evidence="5">
    <location>
        <begin position="64"/>
        <end position="101"/>
    </location>
</feature>
<dbReference type="AlphaFoldDB" id="A0AAN9GHK4"/>